<dbReference type="Proteomes" id="UP000594454">
    <property type="component" value="Chromosome 2"/>
</dbReference>
<feature type="region of interest" description="Disordered" evidence="1">
    <location>
        <begin position="329"/>
        <end position="353"/>
    </location>
</feature>
<feature type="compositionally biased region" description="Basic and acidic residues" evidence="1">
    <location>
        <begin position="178"/>
        <end position="197"/>
    </location>
</feature>
<dbReference type="OMA" id="KFINFMG"/>
<feature type="region of interest" description="Disordered" evidence="1">
    <location>
        <begin position="546"/>
        <end position="571"/>
    </location>
</feature>
<dbReference type="FunCoup" id="A0A7R8YR46">
    <property type="interactions" value="36"/>
</dbReference>
<proteinExistence type="predicted"/>
<name>A0A7R8YR46_HERIL</name>
<feature type="compositionally biased region" description="Basic and acidic residues" evidence="1">
    <location>
        <begin position="552"/>
        <end position="571"/>
    </location>
</feature>
<dbReference type="InParanoid" id="A0A7R8YR46"/>
<feature type="region of interest" description="Disordered" evidence="1">
    <location>
        <begin position="124"/>
        <end position="224"/>
    </location>
</feature>
<evidence type="ECO:0000313" key="2">
    <source>
        <dbReference type="EMBL" id="CAD7081120.1"/>
    </source>
</evidence>
<evidence type="ECO:0000313" key="3">
    <source>
        <dbReference type="Proteomes" id="UP000594454"/>
    </source>
</evidence>
<accession>A0A7R8YR46</accession>
<dbReference type="AlphaFoldDB" id="A0A7R8YR46"/>
<evidence type="ECO:0008006" key="4">
    <source>
        <dbReference type="Google" id="ProtNLM"/>
    </source>
</evidence>
<feature type="compositionally biased region" description="Basic and acidic residues" evidence="1">
    <location>
        <begin position="478"/>
        <end position="488"/>
    </location>
</feature>
<feature type="region of interest" description="Disordered" evidence="1">
    <location>
        <begin position="61"/>
        <end position="83"/>
    </location>
</feature>
<organism evidence="2 3">
    <name type="scientific">Hermetia illucens</name>
    <name type="common">Black soldier fly</name>
    <dbReference type="NCBI Taxonomy" id="343691"/>
    <lineage>
        <taxon>Eukaryota</taxon>
        <taxon>Metazoa</taxon>
        <taxon>Ecdysozoa</taxon>
        <taxon>Arthropoda</taxon>
        <taxon>Hexapoda</taxon>
        <taxon>Insecta</taxon>
        <taxon>Pterygota</taxon>
        <taxon>Neoptera</taxon>
        <taxon>Endopterygota</taxon>
        <taxon>Diptera</taxon>
        <taxon>Brachycera</taxon>
        <taxon>Stratiomyomorpha</taxon>
        <taxon>Stratiomyidae</taxon>
        <taxon>Hermetiinae</taxon>
        <taxon>Hermetia</taxon>
    </lineage>
</organism>
<keyword evidence="3" id="KW-1185">Reference proteome</keyword>
<protein>
    <recommendedName>
        <fullName evidence="4">DNA endonuclease activator Ctp1 C-terminal domain-containing protein</fullName>
    </recommendedName>
</protein>
<feature type="compositionally biased region" description="Polar residues" evidence="1">
    <location>
        <begin position="430"/>
        <end position="439"/>
    </location>
</feature>
<dbReference type="EMBL" id="LR899010">
    <property type="protein sequence ID" value="CAD7081120.1"/>
    <property type="molecule type" value="Genomic_DNA"/>
</dbReference>
<reference evidence="2 3" key="1">
    <citation type="submission" date="2020-11" db="EMBL/GenBank/DDBJ databases">
        <authorList>
            <person name="Wallbank WR R."/>
            <person name="Pardo Diaz C."/>
            <person name="Kozak K."/>
            <person name="Martin S."/>
            <person name="Jiggins C."/>
            <person name="Moest M."/>
            <person name="Warren A I."/>
            <person name="Generalovic N T."/>
            <person name="Byers J.R.P. K."/>
            <person name="Montejo-Kovacevich G."/>
            <person name="Yen C E."/>
        </authorList>
    </citation>
    <scope>NUCLEOTIDE SEQUENCE [LARGE SCALE GENOMIC DNA]</scope>
</reference>
<evidence type="ECO:0000256" key="1">
    <source>
        <dbReference type="SAM" id="MobiDB-lite"/>
    </source>
</evidence>
<gene>
    <name evidence="2" type="ORF">HERILL_LOCUS4243</name>
</gene>
<feature type="compositionally biased region" description="Basic and acidic residues" evidence="1">
    <location>
        <begin position="209"/>
        <end position="224"/>
    </location>
</feature>
<dbReference type="OrthoDB" id="5801062at2759"/>
<feature type="region of interest" description="Disordered" evidence="1">
    <location>
        <begin position="424"/>
        <end position="488"/>
    </location>
</feature>
<feature type="compositionally biased region" description="Basic and acidic residues" evidence="1">
    <location>
        <begin position="446"/>
        <end position="460"/>
    </location>
</feature>
<sequence length="571" mass="63769">MQCAICLQPDRSAKSPVYGDCIIESLDRIRTHYLHIKSQLDERQSQIEQLRTINERLSNQLKSSKCSPKRRKTNSFEDSPAVSEKSSVDCLNEAIKAEASWDESFFVATQESKAATPQSVLKHLNRSSQNNTPPPSSTKPPSTAGGFLPRRLRGTPLSSKQRNLKSPVGIENKSPKWTSKEDLKSSDNRGGLVKREWNLSFIQPSAPQNRDKSPRCEKSPKEKKNVLSLKKEVNLKQTRLKFDTSRVEEDDGEETIVPETDATFCGDLIAASPTSLTAGSHESTKSRTVRKLGRNRLPATHETTKKNQFGGLNLKTEPQSQVKKVINFDAKPSNPKPIQSRLAEPGSKKEGHDTLTGIEPHSDSSVCILPSQSNDVILVEDSHADADINIDSAALLDEMLIMSDETSDFLRKIEEKCISNIKNQQDKQKTLPNTQSGNDSPGILPKAKDFKITPKLRQADVTKGSPSLSPSKVALPKQETKLAKSDADNHAPKIIPKWNCKECEAYYTVAGRTMPEQELLKRMKHCVENHKRSLCETPDGFWNLSFPPSQEDDPRYQTFVDKKHAEKKRNG</sequence>